<evidence type="ECO:0000256" key="3">
    <source>
        <dbReference type="SAM" id="MobiDB-lite"/>
    </source>
</evidence>
<reference evidence="5 6" key="1">
    <citation type="journal article" date="2016" name="Mol. Biol. Evol.">
        <title>Comparative Genomics of Early-Diverging Mushroom-Forming Fungi Provides Insights into the Origins of Lignocellulose Decay Capabilities.</title>
        <authorList>
            <person name="Nagy L.G."/>
            <person name="Riley R."/>
            <person name="Tritt A."/>
            <person name="Adam C."/>
            <person name="Daum C."/>
            <person name="Floudas D."/>
            <person name="Sun H."/>
            <person name="Yadav J.S."/>
            <person name="Pangilinan J."/>
            <person name="Larsson K.H."/>
            <person name="Matsuura K."/>
            <person name="Barry K."/>
            <person name="Labutti K."/>
            <person name="Kuo R."/>
            <person name="Ohm R.A."/>
            <person name="Bhattacharya S.S."/>
            <person name="Shirouzu T."/>
            <person name="Yoshinaga Y."/>
            <person name="Martin F.M."/>
            <person name="Grigoriev I.V."/>
            <person name="Hibbett D.S."/>
        </authorList>
    </citation>
    <scope>NUCLEOTIDE SEQUENCE [LARGE SCALE GENOMIC DNA]</scope>
    <source>
        <strain evidence="5 6">CBS 109695</strain>
    </source>
</reference>
<feature type="compositionally biased region" description="Polar residues" evidence="3">
    <location>
        <begin position="169"/>
        <end position="179"/>
    </location>
</feature>
<feature type="compositionally biased region" description="Low complexity" evidence="3">
    <location>
        <begin position="182"/>
        <end position="196"/>
    </location>
</feature>
<protein>
    <recommendedName>
        <fullName evidence="4">SHSP domain-containing protein</fullName>
    </recommendedName>
</protein>
<evidence type="ECO:0000259" key="4">
    <source>
        <dbReference type="PROSITE" id="PS01031"/>
    </source>
</evidence>
<dbReference type="AlphaFoldDB" id="A0A166RK12"/>
<feature type="domain" description="SHSP" evidence="4">
    <location>
        <begin position="220"/>
        <end position="337"/>
    </location>
</feature>
<dbReference type="PROSITE" id="PS01031">
    <property type="entry name" value="SHSP"/>
    <property type="match status" value="1"/>
</dbReference>
<sequence>MSYPNQYPYHEGGYSSMPTTPRTPYPWDLQEQDPSANFHQQQDPQQQQQQLQQPQPQEIYDQPAPPPPNPPLLMIQLEERPPVVTSQRRSSEDSASHERPEGQYKPRIRVDTTSPLSATGSSAGPTRAEPTARGYHPYRRPQSGHGDAAAPASGSRRRDESHVRFAGQGQPQGSMSAPSAPSRITSLGSTIGSTSSPLANATRSFTPQPQLRPDAPTSATRRFLIRADVHYDGDANMLTAHLELPGLTRRDLSITLSTCAFNRVRQVVVAGRSKPTLSEAGYAIKERKYGDFSRTFAVPPETKPEDVSAELQDGLLVLKISLGPPAESEDAQEIAIL</sequence>
<feature type="compositionally biased region" description="Low complexity" evidence="3">
    <location>
        <begin position="40"/>
        <end position="57"/>
    </location>
</feature>
<proteinExistence type="inferred from homology"/>
<dbReference type="OrthoDB" id="1431247at2759"/>
<evidence type="ECO:0000256" key="2">
    <source>
        <dbReference type="RuleBase" id="RU003616"/>
    </source>
</evidence>
<dbReference type="Pfam" id="PF00011">
    <property type="entry name" value="HSP20"/>
    <property type="match status" value="1"/>
</dbReference>
<dbReference type="InterPro" id="IPR008978">
    <property type="entry name" value="HSP20-like_chaperone"/>
</dbReference>
<dbReference type="CDD" id="cd06464">
    <property type="entry name" value="ACD_sHsps-like"/>
    <property type="match status" value="1"/>
</dbReference>
<feature type="compositionally biased region" description="Polar residues" evidence="3">
    <location>
        <begin position="197"/>
        <end position="209"/>
    </location>
</feature>
<organism evidence="5 6">
    <name type="scientific">Athelia psychrophila</name>
    <dbReference type="NCBI Taxonomy" id="1759441"/>
    <lineage>
        <taxon>Eukaryota</taxon>
        <taxon>Fungi</taxon>
        <taxon>Dikarya</taxon>
        <taxon>Basidiomycota</taxon>
        <taxon>Agaricomycotina</taxon>
        <taxon>Agaricomycetes</taxon>
        <taxon>Agaricomycetidae</taxon>
        <taxon>Atheliales</taxon>
        <taxon>Atheliaceae</taxon>
        <taxon>Athelia</taxon>
    </lineage>
</organism>
<feature type="region of interest" description="Disordered" evidence="3">
    <location>
        <begin position="1"/>
        <end position="217"/>
    </location>
</feature>
<keyword evidence="6" id="KW-1185">Reference proteome</keyword>
<evidence type="ECO:0000313" key="6">
    <source>
        <dbReference type="Proteomes" id="UP000076532"/>
    </source>
</evidence>
<evidence type="ECO:0000313" key="5">
    <source>
        <dbReference type="EMBL" id="KZP28357.1"/>
    </source>
</evidence>
<dbReference type="Proteomes" id="UP000076532">
    <property type="component" value="Unassembled WGS sequence"/>
</dbReference>
<dbReference type="Gene3D" id="2.60.40.790">
    <property type="match status" value="1"/>
</dbReference>
<accession>A0A166RK12</accession>
<feature type="compositionally biased region" description="Polar residues" evidence="3">
    <location>
        <begin position="111"/>
        <end position="124"/>
    </location>
</feature>
<evidence type="ECO:0000256" key="1">
    <source>
        <dbReference type="PROSITE-ProRule" id="PRU00285"/>
    </source>
</evidence>
<name>A0A166RK12_9AGAM</name>
<comment type="similarity">
    <text evidence="1 2">Belongs to the small heat shock protein (HSP20) family.</text>
</comment>
<dbReference type="EMBL" id="KV417504">
    <property type="protein sequence ID" value="KZP28357.1"/>
    <property type="molecule type" value="Genomic_DNA"/>
</dbReference>
<dbReference type="InterPro" id="IPR002068">
    <property type="entry name" value="A-crystallin/Hsp20_dom"/>
</dbReference>
<feature type="compositionally biased region" description="Basic and acidic residues" evidence="3">
    <location>
        <begin position="89"/>
        <end position="110"/>
    </location>
</feature>
<dbReference type="STRING" id="436010.A0A166RK12"/>
<gene>
    <name evidence="5" type="ORF">FIBSPDRAFT_852862</name>
</gene>
<dbReference type="SUPFAM" id="SSF49764">
    <property type="entry name" value="HSP20-like chaperones"/>
    <property type="match status" value="1"/>
</dbReference>